<sequence length="33" mass="4073">MKDLLLHNMDKQKEKHKKELQEKIDNAEIFEFT</sequence>
<protein>
    <submittedName>
        <fullName evidence="1">Uncharacterized protein</fullName>
    </submittedName>
</protein>
<organism evidence="1 2">
    <name type="scientific">Candidatus Nitrosomarinus catalinensis</name>
    <dbReference type="NCBI Taxonomy" id="1898749"/>
    <lineage>
        <taxon>Archaea</taxon>
        <taxon>Nitrososphaerota</taxon>
        <taxon>Nitrososphaeria</taxon>
        <taxon>Nitrosopumilales</taxon>
        <taxon>Nitrosopumilaceae</taxon>
        <taxon>Candidatus Nitrosomarinus</taxon>
    </lineage>
</organism>
<name>A0A2Z2HJ87_9ARCH</name>
<proteinExistence type="predicted"/>
<evidence type="ECO:0000313" key="2">
    <source>
        <dbReference type="Proteomes" id="UP000249949"/>
    </source>
</evidence>
<gene>
    <name evidence="1" type="ORF">NMSP_0570</name>
</gene>
<keyword evidence="2" id="KW-1185">Reference proteome</keyword>
<evidence type="ECO:0000313" key="1">
    <source>
        <dbReference type="EMBL" id="ARS64191.1"/>
    </source>
</evidence>
<reference evidence="1 2" key="1">
    <citation type="journal article" date="2017" name="Environ. Microbiol.">
        <title>Genome and epigenome of a novel marine Thaumarchaeota strain suggest viral infection, phosphorothioation DNA modification and multiple restriction systems.</title>
        <authorList>
            <person name="Ahlgren N.A."/>
            <person name="Chen Y."/>
            <person name="Needham D.M."/>
            <person name="Parada A.E."/>
            <person name="Sachdeva R."/>
            <person name="Trinh V."/>
            <person name="Chen T."/>
            <person name="Fuhrman J.A."/>
        </authorList>
    </citation>
    <scope>NUCLEOTIDE SEQUENCE [LARGE SCALE GENOMIC DNA]</scope>
    <source>
        <strain evidence="1 2">SPOT01</strain>
    </source>
</reference>
<dbReference type="Proteomes" id="UP000249949">
    <property type="component" value="Chromosome"/>
</dbReference>
<dbReference type="EMBL" id="CP021324">
    <property type="protein sequence ID" value="ARS64191.1"/>
    <property type="molecule type" value="Genomic_DNA"/>
</dbReference>
<dbReference type="KEGG" id="nct:NMSP_0570"/>
<dbReference type="AlphaFoldDB" id="A0A2Z2HJ87"/>
<accession>A0A2Z2HJ87</accession>